<keyword evidence="3" id="KW-1185">Reference proteome</keyword>
<feature type="transmembrane region" description="Helical" evidence="1">
    <location>
        <begin position="248"/>
        <end position="268"/>
    </location>
</feature>
<comment type="caution">
    <text evidence="2">The sequence shown here is derived from an EMBL/GenBank/DDBJ whole genome shotgun (WGS) entry which is preliminary data.</text>
</comment>
<keyword evidence="1" id="KW-1133">Transmembrane helix</keyword>
<evidence type="ECO:0000313" key="3">
    <source>
        <dbReference type="Proteomes" id="UP000597762"/>
    </source>
</evidence>
<evidence type="ECO:0000256" key="1">
    <source>
        <dbReference type="SAM" id="Phobius"/>
    </source>
</evidence>
<gene>
    <name evidence="2" type="ORF">SPHA_49526</name>
</gene>
<organism evidence="2 3">
    <name type="scientific">Acanthosepion pharaonis</name>
    <name type="common">Pharaoh cuttlefish</name>
    <name type="synonym">Sepia pharaonis</name>
    <dbReference type="NCBI Taxonomy" id="158019"/>
    <lineage>
        <taxon>Eukaryota</taxon>
        <taxon>Metazoa</taxon>
        <taxon>Spiralia</taxon>
        <taxon>Lophotrochozoa</taxon>
        <taxon>Mollusca</taxon>
        <taxon>Cephalopoda</taxon>
        <taxon>Coleoidea</taxon>
        <taxon>Decapodiformes</taxon>
        <taxon>Sepiida</taxon>
        <taxon>Sepiina</taxon>
        <taxon>Sepiidae</taxon>
        <taxon>Acanthosepion</taxon>
    </lineage>
</organism>
<proteinExistence type="predicted"/>
<sequence>MFLCPSRSQSVSPCPSRSVRLSISGSTPFSVRLSIGQFVSISVACLFCFPCPSRSRFTPVHLGNNFRLSILVCFLSISVRFHACPSWFVSVRFPPVHPCRSVSTPVHLGQSPPVHEKFPACPSRSVSRLSIGFFHACPSRFVSTPVHLGPFPRLSISVRFHACPSRSVSTPVHLGSFPRLSISVRFHACPSWSISRLVSFICSSCCYLLILLAPSLIHQTLEIQAFYLCHNFISFLLNHFFSLSLSHIFTHFSLSIFLTFISFSFSILSSSLSV</sequence>
<protein>
    <submittedName>
        <fullName evidence="2">Uncharacterized protein</fullName>
    </submittedName>
</protein>
<evidence type="ECO:0000313" key="2">
    <source>
        <dbReference type="EMBL" id="CAE1292933.1"/>
    </source>
</evidence>
<feature type="transmembrane region" description="Helical" evidence="1">
    <location>
        <begin position="194"/>
        <end position="213"/>
    </location>
</feature>
<dbReference type="Proteomes" id="UP000597762">
    <property type="component" value="Unassembled WGS sequence"/>
</dbReference>
<keyword evidence="1" id="KW-0472">Membrane</keyword>
<dbReference type="AlphaFoldDB" id="A0A812DBY3"/>
<keyword evidence="1" id="KW-0812">Transmembrane</keyword>
<reference evidence="2" key="1">
    <citation type="submission" date="2021-01" db="EMBL/GenBank/DDBJ databases">
        <authorList>
            <person name="Li R."/>
            <person name="Bekaert M."/>
        </authorList>
    </citation>
    <scope>NUCLEOTIDE SEQUENCE</scope>
    <source>
        <strain evidence="2">Farmed</strain>
    </source>
</reference>
<name>A0A812DBY3_ACAPH</name>
<accession>A0A812DBY3</accession>
<dbReference type="EMBL" id="CAHIKZ030002847">
    <property type="protein sequence ID" value="CAE1292933.1"/>
    <property type="molecule type" value="Genomic_DNA"/>
</dbReference>